<reference evidence="19 20" key="1">
    <citation type="submission" date="2021-02" db="EMBL/GenBank/DDBJ databases">
        <title>Safari Cat Assemblies.</title>
        <authorList>
            <person name="Bredemeyer K.R."/>
            <person name="Murphy W.J."/>
        </authorList>
    </citation>
    <scope>NUCLEOTIDE SEQUENCE [LARGE SCALE GENOMIC DNA]</scope>
</reference>
<dbReference type="PANTHER" id="PTHR11607">
    <property type="entry name" value="ALPHA-MANNOSIDASE"/>
    <property type="match status" value="1"/>
</dbReference>
<evidence type="ECO:0000256" key="7">
    <source>
        <dbReference type="ARBA" id="ARBA00022801"/>
    </source>
</evidence>
<dbReference type="Gene3D" id="2.70.98.30">
    <property type="entry name" value="Golgi alpha-mannosidase II, domain 4"/>
    <property type="match status" value="1"/>
</dbReference>
<dbReference type="Gene3D" id="1.20.1270.50">
    <property type="entry name" value="Glycoside hydrolase family 38, central domain"/>
    <property type="match status" value="2"/>
</dbReference>
<keyword evidence="9" id="KW-1015">Disulfide bond</keyword>
<dbReference type="EC" id="3.2.1.24" evidence="4"/>
<name>A0ABI8AIV8_FELCA</name>
<evidence type="ECO:0000256" key="14">
    <source>
        <dbReference type="ARBA" id="ARBA00044241"/>
    </source>
</evidence>
<dbReference type="Gene3D" id="2.60.40.1360">
    <property type="match status" value="1"/>
</dbReference>
<dbReference type="InterPro" id="IPR015341">
    <property type="entry name" value="Glyco_hydro_38_cen"/>
</dbReference>
<dbReference type="Pfam" id="PF17677">
    <property type="entry name" value="Glyco_hydro38C2"/>
    <property type="match status" value="1"/>
</dbReference>
<dbReference type="Pfam" id="PF01074">
    <property type="entry name" value="Glyco_hydro_38N"/>
    <property type="match status" value="1"/>
</dbReference>
<dbReference type="Pfam" id="PF07748">
    <property type="entry name" value="Glyco_hydro_38C"/>
    <property type="match status" value="1"/>
</dbReference>
<keyword evidence="20" id="KW-1185">Reference proteome</keyword>
<dbReference type="InterPro" id="IPR048534">
    <property type="entry name" value="Man2a1-like_dom"/>
</dbReference>
<dbReference type="InterPro" id="IPR050843">
    <property type="entry name" value="Glycosyl_Hydrlase_38"/>
</dbReference>
<evidence type="ECO:0000256" key="6">
    <source>
        <dbReference type="ARBA" id="ARBA00022729"/>
    </source>
</evidence>
<feature type="chain" id="PRO_5047001515" description="Lysosomal alpha-mannosidase" evidence="17">
    <location>
        <begin position="51"/>
        <end position="967"/>
    </location>
</feature>
<evidence type="ECO:0000256" key="17">
    <source>
        <dbReference type="SAM" id="SignalP"/>
    </source>
</evidence>
<dbReference type="InterPro" id="IPR028995">
    <property type="entry name" value="Glyco_hydro_57/38_cen_sf"/>
</dbReference>
<dbReference type="InterPro" id="IPR041147">
    <property type="entry name" value="GH38_C"/>
</dbReference>
<dbReference type="GeneTree" id="ENSGT01030000234638"/>
<gene>
    <name evidence="19" type="primary">MAN2B1</name>
</gene>
<evidence type="ECO:0000256" key="9">
    <source>
        <dbReference type="ARBA" id="ARBA00023157"/>
    </source>
</evidence>
<dbReference type="CDD" id="cd10810">
    <property type="entry name" value="GH38N_AMII_LAM_like"/>
    <property type="match status" value="1"/>
</dbReference>
<feature type="compositionally biased region" description="Low complexity" evidence="16">
    <location>
        <begin position="1"/>
        <end position="10"/>
    </location>
</feature>
<dbReference type="Pfam" id="PF09261">
    <property type="entry name" value="Alpha-mann_mid"/>
    <property type="match status" value="1"/>
</dbReference>
<reference evidence="19" key="3">
    <citation type="submission" date="2025-09" db="UniProtKB">
        <authorList>
            <consortium name="Ensembl"/>
        </authorList>
    </citation>
    <scope>IDENTIFICATION</scope>
    <source>
        <strain evidence="19">breed Abyssinian</strain>
    </source>
</reference>
<proteinExistence type="inferred from homology"/>
<evidence type="ECO:0000256" key="2">
    <source>
        <dbReference type="ARBA" id="ARBA00001947"/>
    </source>
</evidence>
<dbReference type="InterPro" id="IPR011330">
    <property type="entry name" value="Glyco_hydro/deAcase_b/a-brl"/>
</dbReference>
<dbReference type="Pfam" id="PF21260">
    <property type="entry name" value="Laman-like_dom"/>
    <property type="match status" value="1"/>
</dbReference>
<protein>
    <recommendedName>
        <fullName evidence="12">Lysosomal alpha-mannosidase</fullName>
        <ecNumber evidence="4">3.2.1.24</ecNumber>
    </recommendedName>
    <alternativeName>
        <fullName evidence="14">Lysosomal acid alpha-mannosidase</fullName>
    </alternativeName>
    <alternativeName>
        <fullName evidence="13">Mannosidase alpha class 2B member 1</fullName>
    </alternativeName>
    <alternativeName>
        <fullName evidence="15">Mannosidase alpha-B</fullName>
    </alternativeName>
</protein>
<evidence type="ECO:0000256" key="5">
    <source>
        <dbReference type="ARBA" id="ARBA00022723"/>
    </source>
</evidence>
<feature type="domain" description="Glycoside hydrolase family 38 central" evidence="18">
    <location>
        <begin position="387"/>
        <end position="466"/>
    </location>
</feature>
<dbReference type="InterPro" id="IPR000602">
    <property type="entry name" value="Glyco_hydro_38_N"/>
</dbReference>
<dbReference type="InterPro" id="IPR027291">
    <property type="entry name" value="Glyco_hydro_38_N_sf"/>
</dbReference>
<keyword evidence="8" id="KW-0862">Zinc</keyword>
<evidence type="ECO:0000256" key="13">
    <source>
        <dbReference type="ARBA" id="ARBA00044220"/>
    </source>
</evidence>
<comment type="similarity">
    <text evidence="3">Belongs to the glycosyl hydrolase 38 family.</text>
</comment>
<evidence type="ECO:0000256" key="8">
    <source>
        <dbReference type="ARBA" id="ARBA00022833"/>
    </source>
</evidence>
<evidence type="ECO:0000256" key="15">
    <source>
        <dbReference type="ARBA" id="ARBA00044360"/>
    </source>
</evidence>
<keyword evidence="7" id="KW-0378">Hydrolase</keyword>
<reference evidence="19" key="2">
    <citation type="submission" date="2025-08" db="UniProtKB">
        <authorList>
            <consortium name="Ensembl"/>
        </authorList>
    </citation>
    <scope>IDENTIFICATION</scope>
    <source>
        <strain evidence="19">breed Abyssinian</strain>
    </source>
</reference>
<comment type="cofactor">
    <cofactor evidence="2">
        <name>Zn(2+)</name>
        <dbReference type="ChEBI" id="CHEBI:29105"/>
    </cofactor>
</comment>
<dbReference type="Gene3D" id="3.20.110.10">
    <property type="entry name" value="Glycoside hydrolase 38, N terminal domain"/>
    <property type="match status" value="1"/>
</dbReference>
<dbReference type="InterPro" id="IPR011013">
    <property type="entry name" value="Gal_mutarotase_sf_dom"/>
</dbReference>
<evidence type="ECO:0000259" key="18">
    <source>
        <dbReference type="SMART" id="SM00872"/>
    </source>
</evidence>
<evidence type="ECO:0000313" key="20">
    <source>
        <dbReference type="Proteomes" id="UP000823872"/>
    </source>
</evidence>
<evidence type="ECO:0000256" key="10">
    <source>
        <dbReference type="ARBA" id="ARBA00023180"/>
    </source>
</evidence>
<dbReference type="Ensembl" id="ENSFCTT00005087115.1">
    <property type="protein sequence ID" value="ENSFCTP00005058995.1"/>
    <property type="gene ID" value="ENSFCTG00005031301.1"/>
</dbReference>
<evidence type="ECO:0000313" key="19">
    <source>
        <dbReference type="Ensembl" id="ENSFCTP00005058995.1"/>
    </source>
</evidence>
<feature type="compositionally biased region" description="Low complexity" evidence="16">
    <location>
        <begin position="19"/>
        <end position="28"/>
    </location>
</feature>
<accession>A0ABI8AIV8</accession>
<organism evidence="19 20">
    <name type="scientific">Felis catus</name>
    <name type="common">Cat</name>
    <name type="synonym">Felis silvestris catus</name>
    <dbReference type="NCBI Taxonomy" id="9685"/>
    <lineage>
        <taxon>Eukaryota</taxon>
        <taxon>Metazoa</taxon>
        <taxon>Chordata</taxon>
        <taxon>Craniata</taxon>
        <taxon>Vertebrata</taxon>
        <taxon>Euteleostomi</taxon>
        <taxon>Mammalia</taxon>
        <taxon>Eutheria</taxon>
        <taxon>Laurasiatheria</taxon>
        <taxon>Carnivora</taxon>
        <taxon>Feliformia</taxon>
        <taxon>Felidae</taxon>
        <taxon>Felinae</taxon>
        <taxon>Felis</taxon>
    </lineage>
</organism>
<dbReference type="InterPro" id="IPR037094">
    <property type="entry name" value="Glyco_hydro_38_cen_sf"/>
</dbReference>
<feature type="region of interest" description="Disordered" evidence="16">
    <location>
        <begin position="1"/>
        <end position="30"/>
    </location>
</feature>
<keyword evidence="11" id="KW-0326">Glycosidase</keyword>
<evidence type="ECO:0000256" key="4">
    <source>
        <dbReference type="ARBA" id="ARBA00012752"/>
    </source>
</evidence>
<evidence type="ECO:0000256" key="1">
    <source>
        <dbReference type="ARBA" id="ARBA00000365"/>
    </source>
</evidence>
<dbReference type="PANTHER" id="PTHR11607:SF3">
    <property type="entry name" value="LYSOSOMAL ALPHA-MANNOSIDASE"/>
    <property type="match status" value="1"/>
</dbReference>
<dbReference type="SUPFAM" id="SSF74650">
    <property type="entry name" value="Galactose mutarotase-like"/>
    <property type="match status" value="1"/>
</dbReference>
<comment type="catalytic activity">
    <reaction evidence="1">
        <text>Hydrolysis of terminal, non-reducing alpha-D-mannose residues in alpha-D-mannosides.</text>
        <dbReference type="EC" id="3.2.1.24"/>
    </reaction>
</comment>
<dbReference type="SUPFAM" id="SSF88688">
    <property type="entry name" value="Families 57/38 glycoside transferase middle domain"/>
    <property type="match status" value="1"/>
</dbReference>
<feature type="signal peptide" evidence="17">
    <location>
        <begin position="1"/>
        <end position="50"/>
    </location>
</feature>
<sequence>MGADARPLGVRAGGGGRGAARPGTSSRALPPPLPPLSFLLLLLAAPGARAAGYETCPMVHPDMLNVHLVAHTHDDVGWLKTVDQYFYGIHNDVQHAGVQYILDSVISSLLVEPTRRFIYVEIAFFSRWWHQQTNATQEVVRDLVRQGRLEFANGGWVMNDEAATHYGAIIDQMTLGLRFLEDTFGKDGRPRVAWHIDPFGHSREQASLFAQMGFDGLFFGRLDYQDKRVREENLGLEQVWRASASLKPPAADLFTSVLPNIYNPPEKLCWDTLCADKPFVEDRRSPEYNAEELVNYFLQLATAQGQHFRTNHTIMTMGSDFQYENANMWFRNLDRLIQLVNAQQANGSRVNVLYSTPACYLWELNKANLTWSVKQDDFFPYADGPHQFWTGYFSSRPALKRYERLSYNFLQVCNQLEALAGPAANVGPYGSGDSAPLNEAMAVLQHHDAVSGTSKQHVADDYARQLAAGWDPCEVLLSNALARLSGSKEDFTYCRNLNVSVCPLSQTAKNVVILPSSDGQELLFPASVPALGFSIYSVSQVPGQRPHAHKPQPRSQRPWSRVLAIQNEHIRARFDPDTGLLVEMENLDQNLLLPVRQAFYWYNASVGNNLSTQVSGAYIFRPNQEKPLMVSHWAQTRLVKTPLVQEVHQNFSAWCSQVVRLYRGQRHLELEWTVGPIPVGDGWGKEVISRFDTVLETKGLFYTDSNGREILERRRDYRPTWKLNQTETVAGNYYPVNSRIYIRDGNMQLTVLTDRSQGGSSLRDGSMELMVHRRLLKDDGRGVGEALLEDGLGRWVRGRHLVLLDKVRTAATGHRLQAEKEVLAPQVVLAPGGGAPYHLKVAPRKQFSGLRRELPPSVHLLTLARWDQKTLLLRLEHQFAVGEDSGNLSSPVTLDLTDLFSAFTITYLQETTLVANQLRASASRLKWTPNTGPTPLPSPSRLDPATITLQPMEIRTFLASVQWEEHG</sequence>
<keyword evidence="6 17" id="KW-0732">Signal</keyword>
<keyword evidence="10" id="KW-0325">Glycoprotein</keyword>
<keyword evidence="5" id="KW-0479">Metal-binding</keyword>
<evidence type="ECO:0000256" key="16">
    <source>
        <dbReference type="SAM" id="MobiDB-lite"/>
    </source>
</evidence>
<dbReference type="SMART" id="SM00872">
    <property type="entry name" value="Alpha-mann_mid"/>
    <property type="match status" value="1"/>
</dbReference>
<evidence type="ECO:0000256" key="11">
    <source>
        <dbReference type="ARBA" id="ARBA00023295"/>
    </source>
</evidence>
<dbReference type="Proteomes" id="UP000823872">
    <property type="component" value="Chromosome A2"/>
</dbReference>
<dbReference type="InterPro" id="IPR011682">
    <property type="entry name" value="Glyco_hydro_38_C"/>
</dbReference>
<dbReference type="SUPFAM" id="SSF88713">
    <property type="entry name" value="Glycoside hydrolase/deacetylase"/>
    <property type="match status" value="1"/>
</dbReference>
<evidence type="ECO:0000256" key="3">
    <source>
        <dbReference type="ARBA" id="ARBA00009792"/>
    </source>
</evidence>
<evidence type="ECO:0000256" key="12">
    <source>
        <dbReference type="ARBA" id="ARBA00044166"/>
    </source>
</evidence>